<organism evidence="1 2">
    <name type="scientific">Dendrobium thyrsiflorum</name>
    <name type="common">Pinecone-like raceme dendrobium</name>
    <name type="synonym">Orchid</name>
    <dbReference type="NCBI Taxonomy" id="117978"/>
    <lineage>
        <taxon>Eukaryota</taxon>
        <taxon>Viridiplantae</taxon>
        <taxon>Streptophyta</taxon>
        <taxon>Embryophyta</taxon>
        <taxon>Tracheophyta</taxon>
        <taxon>Spermatophyta</taxon>
        <taxon>Magnoliopsida</taxon>
        <taxon>Liliopsida</taxon>
        <taxon>Asparagales</taxon>
        <taxon>Orchidaceae</taxon>
        <taxon>Epidendroideae</taxon>
        <taxon>Malaxideae</taxon>
        <taxon>Dendrobiinae</taxon>
        <taxon>Dendrobium</taxon>
    </lineage>
</organism>
<comment type="caution">
    <text evidence="1">The sequence shown here is derived from an EMBL/GenBank/DDBJ whole genome shotgun (WGS) entry which is preliminary data.</text>
</comment>
<gene>
    <name evidence="1" type="ORF">M5K25_023589</name>
</gene>
<sequence>MPRSQMLDASGIRDPSENILAYAGELLPSLGEELHDSAVLVHEEHIC</sequence>
<reference evidence="1 2" key="1">
    <citation type="journal article" date="2024" name="Plant Biotechnol. J.">
        <title>Dendrobium thyrsiflorum genome and its molecular insights into genes involved in important horticultural traits.</title>
        <authorList>
            <person name="Chen B."/>
            <person name="Wang J.Y."/>
            <person name="Zheng P.J."/>
            <person name="Li K.L."/>
            <person name="Liang Y.M."/>
            <person name="Chen X.F."/>
            <person name="Zhang C."/>
            <person name="Zhao X."/>
            <person name="He X."/>
            <person name="Zhang G.Q."/>
            <person name="Liu Z.J."/>
            <person name="Xu Q."/>
        </authorList>
    </citation>
    <scope>NUCLEOTIDE SEQUENCE [LARGE SCALE GENOMIC DNA]</scope>
    <source>
        <strain evidence="1">GZMU011</strain>
    </source>
</reference>
<proteinExistence type="predicted"/>
<evidence type="ECO:0000313" key="1">
    <source>
        <dbReference type="EMBL" id="KAL0909066.1"/>
    </source>
</evidence>
<name>A0ABD0UFJ9_DENTH</name>
<protein>
    <submittedName>
        <fullName evidence="1">Uncharacterized protein</fullName>
    </submittedName>
</protein>
<dbReference type="EMBL" id="JANQDX010000017">
    <property type="protein sequence ID" value="KAL0909066.1"/>
    <property type="molecule type" value="Genomic_DNA"/>
</dbReference>
<evidence type="ECO:0000313" key="2">
    <source>
        <dbReference type="Proteomes" id="UP001552299"/>
    </source>
</evidence>
<dbReference type="AlphaFoldDB" id="A0ABD0UFJ9"/>
<dbReference type="Proteomes" id="UP001552299">
    <property type="component" value="Unassembled WGS sequence"/>
</dbReference>
<keyword evidence="2" id="KW-1185">Reference proteome</keyword>
<accession>A0ABD0UFJ9</accession>